<proteinExistence type="predicted"/>
<name>A0A401ITZ5_9LACO</name>
<keyword evidence="2" id="KW-1185">Reference proteome</keyword>
<dbReference type="AlphaFoldDB" id="A0A401ITZ5"/>
<evidence type="ECO:0000313" key="1">
    <source>
        <dbReference type="EMBL" id="GBG94985.1"/>
    </source>
</evidence>
<dbReference type="OrthoDB" id="2296783at2"/>
<dbReference type="Proteomes" id="UP000286848">
    <property type="component" value="Unassembled WGS sequence"/>
</dbReference>
<organism evidence="1 2">
    <name type="scientific">Ligilactobacillus salitolerans</name>
    <dbReference type="NCBI Taxonomy" id="1808352"/>
    <lineage>
        <taxon>Bacteria</taxon>
        <taxon>Bacillati</taxon>
        <taxon>Bacillota</taxon>
        <taxon>Bacilli</taxon>
        <taxon>Lactobacillales</taxon>
        <taxon>Lactobacillaceae</taxon>
        <taxon>Ligilactobacillus</taxon>
    </lineage>
</organism>
<gene>
    <name evidence="1" type="ORF">LFYK43_14440</name>
</gene>
<protein>
    <recommendedName>
        <fullName evidence="3">DUF1617 family protein</fullName>
    </recommendedName>
</protein>
<sequence>MKNVVKFRNAELVAIGNFLGNLNLKNMASLGRSKLIKLIVAKNADYQSDLNVIRDQFFEKNEDGEFKTEKGGQKLIYKNVSDRKEADQQFKNISDDVAVISITEYSNKFKKLYEALQNYEGEFSNQDALLYELVMDAFDKCFKDGKEE</sequence>
<dbReference type="EMBL" id="BFFP01000022">
    <property type="protein sequence ID" value="GBG94985.1"/>
    <property type="molecule type" value="Genomic_DNA"/>
</dbReference>
<evidence type="ECO:0000313" key="2">
    <source>
        <dbReference type="Proteomes" id="UP000286848"/>
    </source>
</evidence>
<dbReference type="InterPro" id="IPR011675">
    <property type="entry name" value="DUF1617"/>
</dbReference>
<dbReference type="Pfam" id="PF07761">
    <property type="entry name" value="DUF1617"/>
    <property type="match status" value="1"/>
</dbReference>
<evidence type="ECO:0008006" key="3">
    <source>
        <dbReference type="Google" id="ProtNLM"/>
    </source>
</evidence>
<accession>A0A401ITZ5</accession>
<comment type="caution">
    <text evidence="1">The sequence shown here is derived from an EMBL/GenBank/DDBJ whole genome shotgun (WGS) entry which is preliminary data.</text>
</comment>
<reference evidence="1 2" key="1">
    <citation type="journal article" date="2019" name="Int. J. Syst. Evol. Microbiol.">
        <title>Lactobacillus salitolerans sp. nov., a novel lactic acid bacterium isolated from spent mushroom substrates.</title>
        <authorList>
            <person name="Tohno M."/>
            <person name="Tanizawa Y."/>
            <person name="Kojima Y."/>
            <person name="Sakamoto M."/>
            <person name="Nakamura Y."/>
            <person name="Ohkuma M."/>
            <person name="Kobayashi H."/>
        </authorList>
    </citation>
    <scope>NUCLEOTIDE SEQUENCE [LARGE SCALE GENOMIC DNA]</scope>
    <source>
        <strain evidence="1 2">YK43</strain>
    </source>
</reference>
<dbReference type="RefSeq" id="WP_158609210.1">
    <property type="nucleotide sequence ID" value="NZ_BFFP01000022.1"/>
</dbReference>